<dbReference type="Gene3D" id="3.40.50.150">
    <property type="entry name" value="Vaccinia Virus protein VP39"/>
    <property type="match status" value="1"/>
</dbReference>
<evidence type="ECO:0000256" key="3">
    <source>
        <dbReference type="ARBA" id="ARBA00011890"/>
    </source>
</evidence>
<dbReference type="PANTHER" id="PTHR11579:SF0">
    <property type="entry name" value="PROTEIN-L-ISOASPARTATE(D-ASPARTATE) O-METHYLTRANSFERASE"/>
    <property type="match status" value="1"/>
</dbReference>
<dbReference type="EMBL" id="CP029289">
    <property type="protein sequence ID" value="AWR96022.1"/>
    <property type="molecule type" value="Genomic_DNA"/>
</dbReference>
<accession>A0A2U9IJ03</accession>
<evidence type="ECO:0000256" key="1">
    <source>
        <dbReference type="ARBA" id="ARBA00004496"/>
    </source>
</evidence>
<evidence type="ECO:0000313" key="11">
    <source>
        <dbReference type="Proteomes" id="UP000248044"/>
    </source>
</evidence>
<comment type="function">
    <text evidence="8">Catalyzes the methyl esterification of L-isoaspartyl residues in peptides and proteins that result from spontaneous decomposition of normal L-aspartyl and L-asparaginyl residues. It plays a role in the repair and/or degradation of damaged proteins.</text>
</comment>
<evidence type="ECO:0000256" key="9">
    <source>
        <dbReference type="ARBA" id="ARBA00029295"/>
    </source>
</evidence>
<evidence type="ECO:0000256" key="2">
    <source>
        <dbReference type="ARBA" id="ARBA00005369"/>
    </source>
</evidence>
<dbReference type="PANTHER" id="PTHR11579">
    <property type="entry name" value="PROTEIN-L-ISOASPARTATE O-METHYLTRANSFERASE"/>
    <property type="match status" value="1"/>
</dbReference>
<comment type="similarity">
    <text evidence="2">Belongs to the methyltransferase superfamily. L-isoaspartyl/D-aspartyl protein methyltransferase family.</text>
</comment>
<dbReference type="GO" id="GO:0005737">
    <property type="term" value="C:cytoplasm"/>
    <property type="evidence" value="ECO:0007669"/>
    <property type="project" value="UniProtKB-SubCell"/>
</dbReference>
<dbReference type="GO" id="GO:0004719">
    <property type="term" value="F:protein-L-isoaspartate (D-aspartate) O-methyltransferase activity"/>
    <property type="evidence" value="ECO:0007669"/>
    <property type="project" value="UniProtKB-EC"/>
</dbReference>
<reference evidence="10 11" key="1">
    <citation type="submission" date="2018-05" db="EMBL/GenBank/DDBJ databases">
        <title>Complete Genome Sequences of Extremely Thermoacidophilic, Metal-Mobilizing Type-Strain Members of the Archaeal Family Sulfolobaceae: Acidianus brierleyi DSM-1651T, Acidianus sulfidivorans DSM-18786T, Metallosphaera hakonensis DSM-7519T, and Metallosphaera prunae DSM-10039T.</title>
        <authorList>
            <person name="Counts J.A."/>
            <person name="Kelly R.M."/>
        </authorList>
    </citation>
    <scope>NUCLEOTIDE SEQUENCE [LARGE SCALE GENOMIC DNA]</scope>
    <source>
        <strain evidence="10 11">DSM 1651</strain>
    </source>
</reference>
<name>A0A2U9IJ03_9CREN</name>
<evidence type="ECO:0000256" key="8">
    <source>
        <dbReference type="ARBA" id="ARBA00025330"/>
    </source>
</evidence>
<evidence type="ECO:0000256" key="6">
    <source>
        <dbReference type="ARBA" id="ARBA00022679"/>
    </source>
</evidence>
<dbReference type="InterPro" id="IPR029063">
    <property type="entry name" value="SAM-dependent_MTases_sf"/>
</dbReference>
<evidence type="ECO:0000256" key="5">
    <source>
        <dbReference type="ARBA" id="ARBA00022603"/>
    </source>
</evidence>
<keyword evidence="11" id="KW-1185">Reference proteome</keyword>
<sequence>MNVKESIISKIKNPQLAMAFTKVNREDFLPEQLKKYAYDDKYVESALTILPNVTTTALSLGIYMLDSLDLQKGQKILEIGTGIGYYTALMAEIASKIVSIEINDDMYEYSKKRLNYSNIELIKGDGTLGYEKESPYDRVISWAASPTLLCKPFEQLKEGGIMITPIGVERVQWLYKITKKEGNPIIEKLTEVIFMRMKGVYGFYDDYEDPIENRLEKLERQVKSIISRLK</sequence>
<dbReference type="Pfam" id="PF01135">
    <property type="entry name" value="PCMT"/>
    <property type="match status" value="1"/>
</dbReference>
<gene>
    <name evidence="10" type="ORF">DFR85_12330</name>
</gene>
<dbReference type="Proteomes" id="UP000248044">
    <property type="component" value="Chromosome"/>
</dbReference>
<organism evidence="10 11">
    <name type="scientific">Acidianus brierleyi</name>
    <dbReference type="NCBI Taxonomy" id="41673"/>
    <lineage>
        <taxon>Archaea</taxon>
        <taxon>Thermoproteota</taxon>
        <taxon>Thermoprotei</taxon>
        <taxon>Sulfolobales</taxon>
        <taxon>Sulfolobaceae</taxon>
        <taxon>Acidianus</taxon>
    </lineage>
</organism>
<dbReference type="OrthoDB" id="33618at2157"/>
<dbReference type="SUPFAM" id="SSF53335">
    <property type="entry name" value="S-adenosyl-L-methionine-dependent methyltransferases"/>
    <property type="match status" value="1"/>
</dbReference>
<dbReference type="RefSeq" id="WP_110271900.1">
    <property type="nucleotide sequence ID" value="NZ_CP029289.2"/>
</dbReference>
<keyword evidence="5 10" id="KW-0489">Methyltransferase</keyword>
<dbReference type="EC" id="2.1.1.77" evidence="3"/>
<keyword evidence="7" id="KW-0949">S-adenosyl-L-methionine</keyword>
<evidence type="ECO:0000256" key="7">
    <source>
        <dbReference type="ARBA" id="ARBA00022691"/>
    </source>
</evidence>
<keyword evidence="6 10" id="KW-0808">Transferase</keyword>
<dbReference type="KEGG" id="abri:DFR85_12330"/>
<protein>
    <recommendedName>
        <fullName evidence="3">protein-L-isoaspartate(D-aspartate) O-methyltransferase</fullName>
        <ecNumber evidence="3">2.1.1.77</ecNumber>
    </recommendedName>
</protein>
<dbReference type="CDD" id="cd02440">
    <property type="entry name" value="AdoMet_MTases"/>
    <property type="match status" value="1"/>
</dbReference>
<evidence type="ECO:0000313" key="10">
    <source>
        <dbReference type="EMBL" id="AWR96022.1"/>
    </source>
</evidence>
<proteinExistence type="inferred from homology"/>
<evidence type="ECO:0000256" key="4">
    <source>
        <dbReference type="ARBA" id="ARBA00022490"/>
    </source>
</evidence>
<comment type="subcellular location">
    <subcellularLocation>
        <location evidence="1">Cytoplasm</location>
    </subcellularLocation>
</comment>
<dbReference type="InterPro" id="IPR000682">
    <property type="entry name" value="PCMT"/>
</dbReference>
<dbReference type="GO" id="GO:0032259">
    <property type="term" value="P:methylation"/>
    <property type="evidence" value="ECO:0007669"/>
    <property type="project" value="UniProtKB-KW"/>
</dbReference>
<dbReference type="GeneID" id="36832956"/>
<keyword evidence="4" id="KW-0963">Cytoplasm</keyword>
<dbReference type="AlphaFoldDB" id="A0A2U9IJ03"/>
<comment type="catalytic activity">
    <reaction evidence="9">
        <text>[protein]-L-isoaspartate + S-adenosyl-L-methionine = [protein]-L-isoaspartate alpha-methyl ester + S-adenosyl-L-homocysteine</text>
        <dbReference type="Rhea" id="RHEA:12705"/>
        <dbReference type="Rhea" id="RHEA-COMP:12143"/>
        <dbReference type="Rhea" id="RHEA-COMP:12144"/>
        <dbReference type="ChEBI" id="CHEBI:57856"/>
        <dbReference type="ChEBI" id="CHEBI:59789"/>
        <dbReference type="ChEBI" id="CHEBI:90596"/>
        <dbReference type="ChEBI" id="CHEBI:90598"/>
        <dbReference type="EC" id="2.1.1.77"/>
    </reaction>
</comment>